<dbReference type="SUPFAM" id="SSF103473">
    <property type="entry name" value="MFS general substrate transporter"/>
    <property type="match status" value="1"/>
</dbReference>
<dbReference type="Proteomes" id="UP000419138">
    <property type="component" value="Unassembled WGS sequence"/>
</dbReference>
<feature type="transmembrane region" description="Helical" evidence="7">
    <location>
        <begin position="73"/>
        <end position="92"/>
    </location>
</feature>
<feature type="transmembrane region" description="Helical" evidence="7">
    <location>
        <begin position="159"/>
        <end position="181"/>
    </location>
</feature>
<name>A0A646K9B1_STRJU</name>
<feature type="compositionally biased region" description="Pro residues" evidence="6">
    <location>
        <begin position="191"/>
        <end position="200"/>
    </location>
</feature>
<feature type="compositionally biased region" description="Pro residues" evidence="6">
    <location>
        <begin position="278"/>
        <end position="288"/>
    </location>
</feature>
<evidence type="ECO:0000313" key="9">
    <source>
        <dbReference type="Proteomes" id="UP000419138"/>
    </source>
</evidence>
<evidence type="ECO:0000256" key="6">
    <source>
        <dbReference type="SAM" id="MobiDB-lite"/>
    </source>
</evidence>
<accession>A0A646K9B1</accession>
<reference evidence="8 9" key="1">
    <citation type="submission" date="2019-05" db="EMBL/GenBank/DDBJ databases">
        <title>Comparative genomics and metabolomics analyses of clavulanic acid producing Streptomyces species provides insight into specialized metabolism and evolution of beta-lactam biosynthetic gene clusters.</title>
        <authorList>
            <person name="Moore M.A."/>
            <person name="Cruz-Morales P."/>
            <person name="Barona Gomez F."/>
            <person name="Kapil T."/>
        </authorList>
    </citation>
    <scope>NUCLEOTIDE SEQUENCE [LARGE SCALE GENOMIC DNA]</scope>
    <source>
        <strain evidence="8 9">NRRL 5741</strain>
    </source>
</reference>
<dbReference type="Pfam" id="PF07690">
    <property type="entry name" value="MFS_1"/>
    <property type="match status" value="1"/>
</dbReference>
<comment type="caution">
    <text evidence="8">The sequence shown here is derived from an EMBL/GenBank/DDBJ whole genome shotgun (WGS) entry which is preliminary data.</text>
</comment>
<comment type="subcellular location">
    <subcellularLocation>
        <location evidence="1">Cell membrane</location>
        <topology evidence="1">Multi-pass membrane protein</topology>
    </subcellularLocation>
</comment>
<proteinExistence type="predicted"/>
<sequence>MRKRYALGRYTAGATAARTGDEMAGPALLLAGLAVTGSAASASALLAGATIAAAVGGPLLGVLLDRSARPGRLLAAALAGYALALLATVLTLGRTPLGWTVLIAVCAGLLGPALAGGWTAQLPRVVAPAGLPRANAVDAMTFNAAGLAGPALAGVAAELAGAGAGVVIAAVLICLALPAALGLPMATAVPGPPRTPPPAARPASATTASGTSATSATVLGGPALERPGGVTDPEPARGSGLPGAPAGDMGAAFAPEPPAAPVGNPGSAPGREASQAPEPAPVPEPPAAPVRDPGSAPEAAAPVTPSTVRDDLLTGFRAIARIRPLARATAVTTISCAGEGMLVACVPLLGERTLGGTGQGAALLSAIAVTALAANALLARRPRLLRPETVLAVSPVLLAAALALAALGGPLPLAAAVVLAGIGEGPQLTAVFAIRHRESPAPLRGQIFTTGASLKLTGFAVGAGVAGLLLDWSLPGALLAAAGVQLLAALVCVAWPRRPDAPRHTPRHAP</sequence>
<keyword evidence="2" id="KW-1003">Cell membrane</keyword>
<organism evidence="8 9">
    <name type="scientific">Streptomyces jumonjinensis</name>
    <dbReference type="NCBI Taxonomy" id="1945"/>
    <lineage>
        <taxon>Bacteria</taxon>
        <taxon>Bacillati</taxon>
        <taxon>Actinomycetota</taxon>
        <taxon>Actinomycetes</taxon>
        <taxon>Kitasatosporales</taxon>
        <taxon>Streptomycetaceae</taxon>
        <taxon>Streptomyces</taxon>
    </lineage>
</organism>
<evidence type="ECO:0000256" key="4">
    <source>
        <dbReference type="ARBA" id="ARBA00022989"/>
    </source>
</evidence>
<evidence type="ECO:0000256" key="5">
    <source>
        <dbReference type="ARBA" id="ARBA00023136"/>
    </source>
</evidence>
<dbReference type="EMBL" id="VCLA01000003">
    <property type="protein sequence ID" value="MQS98713.1"/>
    <property type="molecule type" value="Genomic_DNA"/>
</dbReference>
<evidence type="ECO:0000313" key="8">
    <source>
        <dbReference type="EMBL" id="MQS98713.1"/>
    </source>
</evidence>
<dbReference type="GO" id="GO:0005886">
    <property type="term" value="C:plasma membrane"/>
    <property type="evidence" value="ECO:0007669"/>
    <property type="project" value="UniProtKB-SubCell"/>
</dbReference>
<dbReference type="GO" id="GO:0022857">
    <property type="term" value="F:transmembrane transporter activity"/>
    <property type="evidence" value="ECO:0007669"/>
    <property type="project" value="InterPro"/>
</dbReference>
<feature type="transmembrane region" description="Helical" evidence="7">
    <location>
        <begin position="361"/>
        <end position="378"/>
    </location>
</feature>
<dbReference type="InterPro" id="IPR036259">
    <property type="entry name" value="MFS_trans_sf"/>
</dbReference>
<dbReference type="OrthoDB" id="3690525at2"/>
<keyword evidence="5 7" id="KW-0472">Membrane</keyword>
<dbReference type="RefSeq" id="WP_153520490.1">
    <property type="nucleotide sequence ID" value="NZ_JBEPDZ010000012.1"/>
</dbReference>
<feature type="transmembrane region" description="Helical" evidence="7">
    <location>
        <begin position="447"/>
        <end position="470"/>
    </location>
</feature>
<protein>
    <submittedName>
        <fullName evidence="8">MFS transporter</fullName>
    </submittedName>
</protein>
<feature type="transmembrane region" description="Helical" evidence="7">
    <location>
        <begin position="99"/>
        <end position="118"/>
    </location>
</feature>
<dbReference type="AlphaFoldDB" id="A0A646K9B1"/>
<evidence type="ECO:0000256" key="1">
    <source>
        <dbReference type="ARBA" id="ARBA00004651"/>
    </source>
</evidence>
<dbReference type="InterPro" id="IPR011701">
    <property type="entry name" value="MFS"/>
</dbReference>
<evidence type="ECO:0000256" key="2">
    <source>
        <dbReference type="ARBA" id="ARBA00022475"/>
    </source>
</evidence>
<feature type="transmembrane region" description="Helical" evidence="7">
    <location>
        <begin position="325"/>
        <end position="349"/>
    </location>
</feature>
<evidence type="ECO:0000256" key="3">
    <source>
        <dbReference type="ARBA" id="ARBA00022692"/>
    </source>
</evidence>
<keyword evidence="3 7" id="KW-0812">Transmembrane</keyword>
<feature type="transmembrane region" description="Helical" evidence="7">
    <location>
        <begin position="476"/>
        <end position="495"/>
    </location>
</feature>
<dbReference type="Gene3D" id="1.20.1250.20">
    <property type="entry name" value="MFS general substrate transporter like domains"/>
    <property type="match status" value="2"/>
</dbReference>
<feature type="transmembrane region" description="Helical" evidence="7">
    <location>
        <begin position="390"/>
        <end position="407"/>
    </location>
</feature>
<dbReference type="PANTHER" id="PTHR23513">
    <property type="entry name" value="INTEGRAL MEMBRANE EFFLUX PROTEIN-RELATED"/>
    <property type="match status" value="1"/>
</dbReference>
<keyword evidence="4 7" id="KW-1133">Transmembrane helix</keyword>
<feature type="transmembrane region" description="Helical" evidence="7">
    <location>
        <begin position="413"/>
        <end position="435"/>
    </location>
</feature>
<feature type="transmembrane region" description="Helical" evidence="7">
    <location>
        <begin position="28"/>
        <end position="53"/>
    </location>
</feature>
<dbReference type="PANTHER" id="PTHR23513:SF11">
    <property type="entry name" value="STAPHYLOFERRIN A TRANSPORTER"/>
    <property type="match status" value="1"/>
</dbReference>
<keyword evidence="9" id="KW-1185">Reference proteome</keyword>
<evidence type="ECO:0000256" key="7">
    <source>
        <dbReference type="SAM" id="Phobius"/>
    </source>
</evidence>
<gene>
    <name evidence="8" type="ORF">FF041_00400</name>
</gene>
<feature type="region of interest" description="Disordered" evidence="6">
    <location>
        <begin position="191"/>
        <end position="306"/>
    </location>
</feature>
<feature type="compositionally biased region" description="Low complexity" evidence="6">
    <location>
        <begin position="201"/>
        <end position="218"/>
    </location>
</feature>